<feature type="region of interest" description="Disordered" evidence="1">
    <location>
        <begin position="289"/>
        <end position="594"/>
    </location>
</feature>
<feature type="compositionally biased region" description="Polar residues" evidence="1">
    <location>
        <begin position="428"/>
        <end position="455"/>
    </location>
</feature>
<dbReference type="Proteomes" id="UP001516400">
    <property type="component" value="Unassembled WGS sequence"/>
</dbReference>
<reference evidence="3 4" key="1">
    <citation type="journal article" date="2021" name="BMC Biol.">
        <title>Horizontally acquired antibacterial genes associated with adaptive radiation of ladybird beetles.</title>
        <authorList>
            <person name="Li H.S."/>
            <person name="Tang X.F."/>
            <person name="Huang Y.H."/>
            <person name="Xu Z.Y."/>
            <person name="Chen M.L."/>
            <person name="Du X.Y."/>
            <person name="Qiu B.Y."/>
            <person name="Chen P.T."/>
            <person name="Zhang W."/>
            <person name="Slipinski A."/>
            <person name="Escalona H.E."/>
            <person name="Waterhouse R.M."/>
            <person name="Zwick A."/>
            <person name="Pang H."/>
        </authorList>
    </citation>
    <scope>NUCLEOTIDE SEQUENCE [LARGE SCALE GENOMIC DNA]</scope>
    <source>
        <strain evidence="3">SYSU2018</strain>
    </source>
</reference>
<feature type="compositionally biased region" description="Low complexity" evidence="1">
    <location>
        <begin position="522"/>
        <end position="531"/>
    </location>
</feature>
<feature type="compositionally biased region" description="Basic and acidic residues" evidence="1">
    <location>
        <begin position="209"/>
        <end position="221"/>
    </location>
</feature>
<name>A0ABD2MN02_9CUCU</name>
<feature type="compositionally biased region" description="Basic residues" evidence="1">
    <location>
        <begin position="576"/>
        <end position="593"/>
    </location>
</feature>
<sequence length="614" mass="66618">ATTTQKSNICIHNNEWYADGAQIPKEKPCESCYCMKGHIVCAVQECAPTPLEKINCTALPPSEGECCPHLYECDNISEEGLLTTEISLEASTNGPTKDLHGMTFIPIDSTISSQNSHSSSSESANESEQTTEENNDSGDITTISFVPMDLSKDQSSMATESSSVIASSSEEDISLHTTVTETSDEAYHRPGIPSESQVTTTSSGEDDSTATHKQIENKITESIESGSTENHYDIESSTGHTTSIEGSTKSESEQTTLNSDQSTLDGINSVHSTINLAPSEVNEIPKKHYKEDGTENSPSVSSQTEESMEILEKESTPTVNPSNLGESSSEASVTSQEDASSGTTVGSIKVQETTESAQLEQQTNKKDLLSENSAQPGTVHLQPDELEATTKISELENEITQNIETTALPQFISSEEPQSTKIHEAGETSGSTAYDISTEGVNQSSTESQESVVTNGSSESEGASETSTESKQSEERVPELTPTKISELEITTARQEEESSKSNEFEESTHKNTQSNEEAAESTESSVQQTQKEMEKESESEQTQENSTSEQPKSSLSETTESHESDESVTKSGNPLRKRIYTHQPSHTKHLKNPQKLGIQLSMILMNLRNQFNQ</sequence>
<evidence type="ECO:0000256" key="1">
    <source>
        <dbReference type="SAM" id="MobiDB-lite"/>
    </source>
</evidence>
<dbReference type="EMBL" id="JABFTP020000021">
    <property type="protein sequence ID" value="KAL3267760.1"/>
    <property type="molecule type" value="Genomic_DNA"/>
</dbReference>
<feature type="compositionally biased region" description="Low complexity" evidence="1">
    <location>
        <begin position="155"/>
        <end position="168"/>
    </location>
</feature>
<feature type="compositionally biased region" description="Low complexity" evidence="1">
    <location>
        <begin position="456"/>
        <end position="470"/>
    </location>
</feature>
<feature type="compositionally biased region" description="Basic and acidic residues" evidence="1">
    <location>
        <begin position="494"/>
        <end position="510"/>
    </location>
</feature>
<feature type="compositionally biased region" description="Basic and acidic residues" evidence="1">
    <location>
        <begin position="560"/>
        <end position="569"/>
    </location>
</feature>
<evidence type="ECO:0000313" key="3">
    <source>
        <dbReference type="EMBL" id="KAL3267760.1"/>
    </source>
</evidence>
<dbReference type="SUPFAM" id="SSF57603">
    <property type="entry name" value="FnI-like domain"/>
    <property type="match status" value="1"/>
</dbReference>
<feature type="domain" description="VWFC" evidence="2">
    <location>
        <begin position="8"/>
        <end position="74"/>
    </location>
</feature>
<accession>A0ABD2MN02</accession>
<dbReference type="PROSITE" id="PS50184">
    <property type="entry name" value="VWFC_2"/>
    <property type="match status" value="1"/>
</dbReference>
<dbReference type="Gene3D" id="2.10.70.10">
    <property type="entry name" value="Complement Module, domain 1"/>
    <property type="match status" value="1"/>
</dbReference>
<dbReference type="InterPro" id="IPR001007">
    <property type="entry name" value="VWF_dom"/>
</dbReference>
<comment type="caution">
    <text evidence="3">The sequence shown here is derived from an EMBL/GenBank/DDBJ whole genome shotgun (WGS) entry which is preliminary data.</text>
</comment>
<evidence type="ECO:0000313" key="4">
    <source>
        <dbReference type="Proteomes" id="UP001516400"/>
    </source>
</evidence>
<feature type="compositionally biased region" description="Polar residues" evidence="1">
    <location>
        <begin position="398"/>
        <end position="420"/>
    </location>
</feature>
<gene>
    <name evidence="3" type="ORF">HHI36_006887</name>
</gene>
<proteinExistence type="predicted"/>
<keyword evidence="4" id="KW-1185">Reference proteome</keyword>
<dbReference type="SMART" id="SM00214">
    <property type="entry name" value="VWC"/>
    <property type="match status" value="1"/>
</dbReference>
<feature type="compositionally biased region" description="Low complexity" evidence="1">
    <location>
        <begin position="109"/>
        <end position="128"/>
    </location>
</feature>
<organism evidence="3 4">
    <name type="scientific">Cryptolaemus montrouzieri</name>
    <dbReference type="NCBI Taxonomy" id="559131"/>
    <lineage>
        <taxon>Eukaryota</taxon>
        <taxon>Metazoa</taxon>
        <taxon>Ecdysozoa</taxon>
        <taxon>Arthropoda</taxon>
        <taxon>Hexapoda</taxon>
        <taxon>Insecta</taxon>
        <taxon>Pterygota</taxon>
        <taxon>Neoptera</taxon>
        <taxon>Endopterygota</taxon>
        <taxon>Coleoptera</taxon>
        <taxon>Polyphaga</taxon>
        <taxon>Cucujiformia</taxon>
        <taxon>Coccinelloidea</taxon>
        <taxon>Coccinellidae</taxon>
        <taxon>Scymninae</taxon>
        <taxon>Scymnini</taxon>
        <taxon>Cryptolaemus</taxon>
    </lineage>
</organism>
<evidence type="ECO:0000259" key="2">
    <source>
        <dbReference type="PROSITE" id="PS50184"/>
    </source>
</evidence>
<protein>
    <recommendedName>
        <fullName evidence="2">VWFC domain-containing protein</fullName>
    </recommendedName>
</protein>
<feature type="non-terminal residue" evidence="3">
    <location>
        <position position="1"/>
    </location>
</feature>
<feature type="compositionally biased region" description="Polar residues" evidence="1">
    <location>
        <begin position="316"/>
        <end position="362"/>
    </location>
</feature>
<dbReference type="AlphaFoldDB" id="A0ABD2MN02"/>
<feature type="compositionally biased region" description="Polar residues" evidence="1">
    <location>
        <begin position="295"/>
        <end position="305"/>
    </location>
</feature>
<feature type="compositionally biased region" description="Low complexity" evidence="1">
    <location>
        <begin position="543"/>
        <end position="559"/>
    </location>
</feature>
<feature type="compositionally biased region" description="Polar residues" evidence="1">
    <location>
        <begin position="222"/>
        <end position="266"/>
    </location>
</feature>
<feature type="compositionally biased region" description="Polar residues" evidence="1">
    <location>
        <begin position="194"/>
        <end position="203"/>
    </location>
</feature>
<feature type="region of interest" description="Disordered" evidence="1">
    <location>
        <begin position="109"/>
        <end position="266"/>
    </location>
</feature>